<comment type="subcellular location">
    <subcellularLocation>
        <location evidence="1">Nucleus</location>
    </subcellularLocation>
</comment>
<keyword evidence="1" id="KW-0539">Nucleus</keyword>
<dbReference type="Gene3D" id="3.90.1150.220">
    <property type="match status" value="1"/>
</dbReference>
<keyword evidence="1" id="KW-0227">DNA damage</keyword>
<gene>
    <name evidence="2" type="ORF">ALAG00032_LOCUS4369</name>
</gene>
<evidence type="ECO:0000313" key="2">
    <source>
        <dbReference type="EMBL" id="CAE0363628.1"/>
    </source>
</evidence>
<dbReference type="InterPro" id="IPR036388">
    <property type="entry name" value="WH-like_DNA-bd_sf"/>
</dbReference>
<keyword evidence="1" id="KW-0833">Ubl conjugation pathway</keyword>
<keyword evidence="1" id="KW-0479">Metal-binding</keyword>
<reference evidence="2" key="1">
    <citation type="submission" date="2021-01" db="EMBL/GenBank/DDBJ databases">
        <authorList>
            <person name="Corre E."/>
            <person name="Pelletier E."/>
            <person name="Niang G."/>
            <person name="Scheremetjew M."/>
            <person name="Finn R."/>
            <person name="Kale V."/>
            <person name="Holt S."/>
            <person name="Cochrane G."/>
            <person name="Meng A."/>
            <person name="Brown T."/>
            <person name="Cohen L."/>
        </authorList>
    </citation>
    <scope>NUCLEOTIDE SEQUENCE</scope>
    <source>
        <strain evidence="2">CCMP1510</strain>
    </source>
</reference>
<dbReference type="InterPro" id="IPR011513">
    <property type="entry name" value="Nse1"/>
</dbReference>
<dbReference type="PANTHER" id="PTHR20973">
    <property type="entry name" value="NON-SMC ELEMENT 1-RELATED"/>
    <property type="match status" value="1"/>
</dbReference>
<dbReference type="Pfam" id="PF07574">
    <property type="entry name" value="SMC_Nse1"/>
    <property type="match status" value="1"/>
</dbReference>
<keyword evidence="1" id="KW-0863">Zinc-finger</keyword>
<organism evidence="2">
    <name type="scientific">Aureoumbra lagunensis</name>
    <dbReference type="NCBI Taxonomy" id="44058"/>
    <lineage>
        <taxon>Eukaryota</taxon>
        <taxon>Sar</taxon>
        <taxon>Stramenopiles</taxon>
        <taxon>Ochrophyta</taxon>
        <taxon>Pelagophyceae</taxon>
        <taxon>Pelagomonadales</taxon>
        <taxon>Aureoumbra</taxon>
    </lineage>
</organism>
<dbReference type="Gene3D" id="1.10.10.10">
    <property type="entry name" value="Winged helix-like DNA-binding domain superfamily/Winged helix DNA-binding domain"/>
    <property type="match status" value="1"/>
</dbReference>
<sequence length="192" mass="21408">MSIPSGHQAFLQALAQRKVMNEKQAIEVLKMIGKSGIGKNQSTDVDDVIKTINKKLIQCSELEIRGVYLAKENGGTERVFVLINPINDEIAKAEGNSISATDAALFRKVLTKIANSSDYHCALTDFDRGQLTLRKFTTFLNVLTEQGWLEHFHAHDTFTFGTRTFVELADHLRNMEVDVPQQIFLANVSAGK</sequence>
<comment type="subunit">
    <text evidence="1">Component of the Smc5-Smc6 complex.</text>
</comment>
<dbReference type="GO" id="GO:0008270">
    <property type="term" value="F:zinc ion binding"/>
    <property type="evidence" value="ECO:0007669"/>
    <property type="project" value="UniProtKB-KW"/>
</dbReference>
<name>A0A7S3JSM1_9STRA</name>
<dbReference type="GO" id="GO:0061630">
    <property type="term" value="F:ubiquitin protein ligase activity"/>
    <property type="evidence" value="ECO:0007669"/>
    <property type="project" value="UniProtKB-EC"/>
</dbReference>
<keyword evidence="1" id="KW-0233">DNA recombination</keyword>
<comment type="similarity">
    <text evidence="1">Belongs to the NSE1 family.</text>
</comment>
<keyword evidence="1" id="KW-0862">Zinc</keyword>
<dbReference type="AlphaFoldDB" id="A0A7S3JSM1"/>
<dbReference type="EC" id="2.3.2.27" evidence="1"/>
<dbReference type="GO" id="GO:0005634">
    <property type="term" value="C:nucleus"/>
    <property type="evidence" value="ECO:0007669"/>
    <property type="project" value="UniProtKB-SubCell"/>
</dbReference>
<dbReference type="PANTHER" id="PTHR20973:SF0">
    <property type="entry name" value="NON-STRUCTURAL MAINTENANCE OF CHROMOSOMES ELEMENT 1 HOMOLOG"/>
    <property type="match status" value="1"/>
</dbReference>
<evidence type="ECO:0000256" key="1">
    <source>
        <dbReference type="RuleBase" id="RU368018"/>
    </source>
</evidence>
<keyword evidence="1" id="KW-0808">Transferase</keyword>
<accession>A0A7S3JSM1</accession>
<proteinExistence type="inferred from homology"/>
<dbReference type="GO" id="GO:0000724">
    <property type="term" value="P:double-strand break repair via homologous recombination"/>
    <property type="evidence" value="ECO:0007669"/>
    <property type="project" value="TreeGrafter"/>
</dbReference>
<comment type="catalytic activity">
    <reaction evidence="1">
        <text>S-ubiquitinyl-[E2 ubiquitin-conjugating enzyme]-L-cysteine + [acceptor protein]-L-lysine = [E2 ubiquitin-conjugating enzyme]-L-cysteine + N(6)-ubiquitinyl-[acceptor protein]-L-lysine.</text>
        <dbReference type="EC" id="2.3.2.27"/>
    </reaction>
</comment>
<keyword evidence="1" id="KW-0234">DNA repair</keyword>
<dbReference type="EMBL" id="HBIJ01006225">
    <property type="protein sequence ID" value="CAE0363628.1"/>
    <property type="molecule type" value="Transcribed_RNA"/>
</dbReference>
<dbReference type="GO" id="GO:0030915">
    <property type="term" value="C:Smc5-Smc6 complex"/>
    <property type="evidence" value="ECO:0007669"/>
    <property type="project" value="UniProtKB-UniRule"/>
</dbReference>
<protein>
    <recommendedName>
        <fullName evidence="1">Non-structural maintenance of chromosomes element 1 homolog</fullName>
        <ecNumber evidence="1">2.3.2.27</ecNumber>
    </recommendedName>
</protein>